<protein>
    <recommendedName>
        <fullName evidence="2">TIGR02436 family protein</fullName>
    </recommendedName>
</protein>
<organism evidence="1">
    <name type="scientific">Leyella stercorea CAG:629</name>
    <dbReference type="NCBI Taxonomy" id="1263103"/>
    <lineage>
        <taxon>Bacteria</taxon>
        <taxon>Pseudomonadati</taxon>
        <taxon>Bacteroidota</taxon>
        <taxon>Bacteroidia</taxon>
        <taxon>Bacteroidales</taxon>
        <taxon>Prevotellaceae</taxon>
        <taxon>Leyella</taxon>
    </lineage>
</organism>
<dbReference type="Proteomes" id="UP000018072">
    <property type="component" value="Unassembled WGS sequence"/>
</dbReference>
<evidence type="ECO:0008006" key="2">
    <source>
        <dbReference type="Google" id="ProtNLM"/>
    </source>
</evidence>
<name>R7H9X4_9BACT</name>
<dbReference type="SUPFAM" id="SSF158446">
    <property type="entry name" value="IVS-encoded protein-like"/>
    <property type="match status" value="1"/>
</dbReference>
<comment type="caution">
    <text evidence="1">The sequence shown here is derived from an EMBL/GenBank/DDBJ whole genome shotgun (WGS) entry which is preliminary data.</text>
</comment>
<dbReference type="InterPro" id="IPR036583">
    <property type="entry name" value="23S_rRNA_IVS_sf"/>
</dbReference>
<dbReference type="Pfam" id="PF05635">
    <property type="entry name" value="23S_rRNA_IVP"/>
    <property type="match status" value="1"/>
</dbReference>
<dbReference type="EMBL" id="CBIT010000296">
    <property type="protein sequence ID" value="CDE35017.1"/>
    <property type="molecule type" value="Genomic_DNA"/>
</dbReference>
<dbReference type="Gene3D" id="1.20.1440.60">
    <property type="entry name" value="23S rRNA-intervening sequence"/>
    <property type="match status" value="1"/>
</dbReference>
<sequence length="123" mass="14183">MARSVVFELSKKFALRVIRLYVYLKDERKEYVMSKQIYRCGTSIGANIAESRFAQSDADYICKLSIALKEASETMYWLDLLHESDFISLKQYESLLNDVKTITGTLVNIINKIKTNNISNKSK</sequence>
<dbReference type="PIRSF" id="PIRSF035652">
    <property type="entry name" value="CHP02436"/>
    <property type="match status" value="1"/>
</dbReference>
<dbReference type="PANTHER" id="PTHR38471:SF2">
    <property type="entry name" value="FOUR HELIX BUNDLE PROTEIN"/>
    <property type="match status" value="1"/>
</dbReference>
<accession>R7H9X4</accession>
<dbReference type="PANTHER" id="PTHR38471">
    <property type="entry name" value="FOUR HELIX BUNDLE PROTEIN"/>
    <property type="match status" value="1"/>
</dbReference>
<gene>
    <name evidence="1" type="ORF">BN741_00477</name>
</gene>
<reference evidence="1" key="1">
    <citation type="submission" date="2012-11" db="EMBL/GenBank/DDBJ databases">
        <title>Dependencies among metagenomic species, viruses, plasmids and units of genetic variation.</title>
        <authorList>
            <person name="Nielsen H.B."/>
            <person name="Almeida M."/>
            <person name="Juncker A.S."/>
            <person name="Rasmussen S."/>
            <person name="Li J."/>
            <person name="Sunagawa S."/>
            <person name="Plichta D."/>
            <person name="Gautier L."/>
            <person name="Le Chatelier E."/>
            <person name="Peletier E."/>
            <person name="Bonde I."/>
            <person name="Nielsen T."/>
            <person name="Manichanh C."/>
            <person name="Arumugam M."/>
            <person name="Batto J."/>
            <person name="Santos M.B.Q.D."/>
            <person name="Blom N."/>
            <person name="Borruel N."/>
            <person name="Burgdorf K.S."/>
            <person name="Boumezbeur F."/>
            <person name="Casellas F."/>
            <person name="Dore J."/>
            <person name="Guarner F."/>
            <person name="Hansen T."/>
            <person name="Hildebrand F."/>
            <person name="Kaas R.S."/>
            <person name="Kennedy S."/>
            <person name="Kristiansen K."/>
            <person name="Kultima J.R."/>
            <person name="Leonard P."/>
            <person name="Levenez F."/>
            <person name="Lund O."/>
            <person name="Moumen B."/>
            <person name="Le Paslier D."/>
            <person name="Pons N."/>
            <person name="Pedersen O."/>
            <person name="Prifti E."/>
            <person name="Qin J."/>
            <person name="Raes J."/>
            <person name="Tap J."/>
            <person name="Tims S."/>
            <person name="Ussery D.W."/>
            <person name="Yamada T."/>
            <person name="MetaHit consortium"/>
            <person name="Renault P."/>
            <person name="Sicheritz-Ponten T."/>
            <person name="Bork P."/>
            <person name="Wang J."/>
            <person name="Brunak S."/>
            <person name="Ehrlich S.D."/>
        </authorList>
    </citation>
    <scope>NUCLEOTIDE SEQUENCE [LARGE SCALE GENOMIC DNA]</scope>
</reference>
<evidence type="ECO:0000313" key="1">
    <source>
        <dbReference type="EMBL" id="CDE35017.1"/>
    </source>
</evidence>
<dbReference type="NCBIfam" id="TIGR02436">
    <property type="entry name" value="four helix bundle protein"/>
    <property type="match status" value="1"/>
</dbReference>
<dbReference type="InterPro" id="IPR012657">
    <property type="entry name" value="23S_rRNA-intervening_sequence"/>
</dbReference>
<dbReference type="RefSeq" id="WP_022429753.1">
    <property type="nucleotide sequence ID" value="NZ_FR899185.1"/>
</dbReference>
<dbReference type="AlphaFoldDB" id="R7H9X4"/>
<proteinExistence type="predicted"/>